<evidence type="ECO:0000313" key="3">
    <source>
        <dbReference type="Proteomes" id="UP000247612"/>
    </source>
</evidence>
<comment type="caution">
    <text evidence="2">The sequence shown here is derived from an EMBL/GenBank/DDBJ whole genome shotgun (WGS) entry which is preliminary data.</text>
</comment>
<gene>
    <name evidence="2" type="ORF">DES51_10112</name>
</gene>
<dbReference type="PROSITE" id="PS52050">
    <property type="entry name" value="WYL"/>
    <property type="match status" value="1"/>
</dbReference>
<reference evidence="2 3" key="1">
    <citation type="submission" date="2018-05" db="EMBL/GenBank/DDBJ databases">
        <title>Genomic Encyclopedia of Type Strains, Phase IV (KMG-IV): sequencing the most valuable type-strain genomes for metagenomic binning, comparative biology and taxonomic classification.</title>
        <authorList>
            <person name="Goeker M."/>
        </authorList>
    </citation>
    <scope>NUCLEOTIDE SEQUENCE [LARGE SCALE GENOMIC DNA]</scope>
    <source>
        <strain evidence="2 3">JC118</strain>
    </source>
</reference>
<dbReference type="Proteomes" id="UP000247612">
    <property type="component" value="Unassembled WGS sequence"/>
</dbReference>
<name>A0A318KX06_9FIRM</name>
<dbReference type="EMBL" id="QJKH01000001">
    <property type="protein sequence ID" value="PXX81408.1"/>
    <property type="molecule type" value="Genomic_DNA"/>
</dbReference>
<keyword evidence="3" id="KW-1185">Reference proteome</keyword>
<dbReference type="PANTHER" id="PTHR34580">
    <property type="match status" value="1"/>
</dbReference>
<dbReference type="InterPro" id="IPR051534">
    <property type="entry name" value="CBASS_pafABC_assoc_protein"/>
</dbReference>
<dbReference type="AlphaFoldDB" id="A0A318KX06"/>
<dbReference type="InterPro" id="IPR026881">
    <property type="entry name" value="WYL_dom"/>
</dbReference>
<dbReference type="GO" id="GO:0003677">
    <property type="term" value="F:DNA binding"/>
    <property type="evidence" value="ECO:0007669"/>
    <property type="project" value="UniProtKB-KW"/>
</dbReference>
<accession>A0A318KX06</accession>
<organism evidence="2 3">
    <name type="scientific">Dielma fastidiosa</name>
    <dbReference type="NCBI Taxonomy" id="1034346"/>
    <lineage>
        <taxon>Bacteria</taxon>
        <taxon>Bacillati</taxon>
        <taxon>Bacillota</taxon>
        <taxon>Erysipelotrichia</taxon>
        <taxon>Erysipelotrichales</taxon>
        <taxon>Erysipelotrichaceae</taxon>
        <taxon>Dielma</taxon>
    </lineage>
</organism>
<dbReference type="OrthoDB" id="9772503at2"/>
<dbReference type="STRING" id="1034346.GCA_000313565_00012"/>
<keyword evidence="2" id="KW-0238">DNA-binding</keyword>
<proteinExistence type="predicted"/>
<sequence>MNESRVFALKILAILQKYSDEDHVLSNQQIQDLLLANYDIKMDRKTLNTYLNIINDEGIADISMYQDNRKGYYLISRLFEKSEVQLLCQSIYSSHFLSASLSDKLISKLLSTQSKYVEKTFNETMAQKNKAWKSENKQFFHTIDILLEAIEKKCTVTFNYAHYDIHKQLIFNKEQRYKIHPYYLVQSNNNLYLLCRTKNYQDINAYRIDKILNIELTDEKARPLEYGFDLHKHVKQRMYMYADKPVMITLRFHSMILDDIIDMFGKEIIIQPDREQKDLLITRVCSSKKGMLYFALQYLNNCEILEPQELRDELIECLHQGIDKYQKQ</sequence>
<evidence type="ECO:0000259" key="1">
    <source>
        <dbReference type="Pfam" id="PF13280"/>
    </source>
</evidence>
<protein>
    <submittedName>
        <fullName evidence="2">Putative DNA-binding transcriptional regulator YafY</fullName>
    </submittedName>
</protein>
<evidence type="ECO:0000313" key="2">
    <source>
        <dbReference type="EMBL" id="PXX81408.1"/>
    </source>
</evidence>
<dbReference type="Pfam" id="PF13280">
    <property type="entry name" value="WYL"/>
    <property type="match status" value="1"/>
</dbReference>
<feature type="domain" description="WYL" evidence="1">
    <location>
        <begin position="142"/>
        <end position="215"/>
    </location>
</feature>
<dbReference type="RefSeq" id="WP_022936326.1">
    <property type="nucleotide sequence ID" value="NZ_CABKRQ010000001.1"/>
</dbReference>
<dbReference type="PANTHER" id="PTHR34580:SF1">
    <property type="entry name" value="PROTEIN PAFC"/>
    <property type="match status" value="1"/>
</dbReference>